<evidence type="ECO:0000259" key="1">
    <source>
        <dbReference type="Pfam" id="PF03412"/>
    </source>
</evidence>
<feature type="domain" description="Peptidase C39" evidence="1">
    <location>
        <begin position="3"/>
        <end position="79"/>
    </location>
</feature>
<dbReference type="InterPro" id="IPR005074">
    <property type="entry name" value="Peptidase_C39"/>
</dbReference>
<dbReference type="GO" id="GO:0016020">
    <property type="term" value="C:membrane"/>
    <property type="evidence" value="ECO:0007669"/>
    <property type="project" value="InterPro"/>
</dbReference>
<proteinExistence type="predicted"/>
<sequence length="206" mass="23592">MKLKHFRQEHSHTCGIAAMRMLLCGLGIEISEKEYMKLVTIHSYGIFSTELVIPFINKGIKATAYTYNLPILARLNLPLGAEVKMEHLLKGLKAPSTRLVAESMKAFIEVGGKMYWQPPTLHSLQQKLQKGPALISVNTAALGDYWRHWNNGHYLVVSESDEKRSRVYDPYYEKPQGSYWVENERLIPAITVNSMRSTDYCMTLER</sequence>
<dbReference type="AlphaFoldDB" id="A0A2M7W1M5"/>
<dbReference type="Pfam" id="PF03412">
    <property type="entry name" value="Peptidase_C39"/>
    <property type="match status" value="1"/>
</dbReference>
<organism evidence="2 3">
    <name type="scientific">Candidatus Dojkabacteria bacterium CG_4_10_14_0_2_um_filter_Dojkabacteria_WS6_41_15</name>
    <dbReference type="NCBI Taxonomy" id="2014249"/>
    <lineage>
        <taxon>Bacteria</taxon>
        <taxon>Candidatus Dojkabacteria</taxon>
    </lineage>
</organism>
<gene>
    <name evidence="2" type="ORF">COX64_03525</name>
</gene>
<comment type="caution">
    <text evidence="2">The sequence shown here is derived from an EMBL/GenBank/DDBJ whole genome shotgun (WGS) entry which is preliminary data.</text>
</comment>
<dbReference type="GO" id="GO:0005524">
    <property type="term" value="F:ATP binding"/>
    <property type="evidence" value="ECO:0007669"/>
    <property type="project" value="InterPro"/>
</dbReference>
<dbReference type="GO" id="GO:0008233">
    <property type="term" value="F:peptidase activity"/>
    <property type="evidence" value="ECO:0007669"/>
    <property type="project" value="InterPro"/>
</dbReference>
<evidence type="ECO:0000313" key="2">
    <source>
        <dbReference type="EMBL" id="PJA13328.1"/>
    </source>
</evidence>
<protein>
    <recommendedName>
        <fullName evidence="1">Peptidase C39 domain-containing protein</fullName>
    </recommendedName>
</protein>
<dbReference type="Gene3D" id="3.90.70.10">
    <property type="entry name" value="Cysteine proteinases"/>
    <property type="match status" value="1"/>
</dbReference>
<dbReference type="Proteomes" id="UP000228952">
    <property type="component" value="Unassembled WGS sequence"/>
</dbReference>
<dbReference type="EMBL" id="PFQB01000090">
    <property type="protein sequence ID" value="PJA13328.1"/>
    <property type="molecule type" value="Genomic_DNA"/>
</dbReference>
<dbReference type="GO" id="GO:0006508">
    <property type="term" value="P:proteolysis"/>
    <property type="evidence" value="ECO:0007669"/>
    <property type="project" value="InterPro"/>
</dbReference>
<evidence type="ECO:0000313" key="3">
    <source>
        <dbReference type="Proteomes" id="UP000228952"/>
    </source>
</evidence>
<accession>A0A2M7W1M5</accession>
<name>A0A2M7W1M5_9BACT</name>
<reference evidence="3" key="1">
    <citation type="submission" date="2017-09" db="EMBL/GenBank/DDBJ databases">
        <title>Depth-based differentiation of microbial function through sediment-hosted aquifers and enrichment of novel symbionts in the deep terrestrial subsurface.</title>
        <authorList>
            <person name="Probst A.J."/>
            <person name="Ladd B."/>
            <person name="Jarett J.K."/>
            <person name="Geller-Mcgrath D.E."/>
            <person name="Sieber C.M.K."/>
            <person name="Emerson J.B."/>
            <person name="Anantharaman K."/>
            <person name="Thomas B.C."/>
            <person name="Malmstrom R."/>
            <person name="Stieglmeier M."/>
            <person name="Klingl A."/>
            <person name="Woyke T."/>
            <person name="Ryan C.M."/>
            <person name="Banfield J.F."/>
        </authorList>
    </citation>
    <scope>NUCLEOTIDE SEQUENCE [LARGE SCALE GENOMIC DNA]</scope>
</reference>